<evidence type="ECO:0000256" key="6">
    <source>
        <dbReference type="ARBA" id="ARBA00022729"/>
    </source>
</evidence>
<keyword evidence="10" id="KW-0407">Ion channel</keyword>
<dbReference type="InterPro" id="IPR036734">
    <property type="entry name" value="Neur_chan_lig-bd_sf"/>
</dbReference>
<dbReference type="PRINTS" id="PR00253">
    <property type="entry name" value="GABAARECEPTR"/>
</dbReference>
<keyword evidence="5 11" id="KW-0812">Transmembrane</keyword>
<protein>
    <submittedName>
        <fullName evidence="16">Glycine receptor subunit alphaZ1-like</fullName>
    </submittedName>
</protein>
<evidence type="ECO:0000256" key="9">
    <source>
        <dbReference type="ARBA" id="ARBA00023136"/>
    </source>
</evidence>
<evidence type="ECO:0000256" key="3">
    <source>
        <dbReference type="ARBA" id="ARBA00022448"/>
    </source>
</evidence>
<dbReference type="Gene3D" id="1.20.58.390">
    <property type="entry name" value="Neurotransmitter-gated ion-channel transmembrane domain"/>
    <property type="match status" value="1"/>
</dbReference>
<evidence type="ECO:0000256" key="1">
    <source>
        <dbReference type="ARBA" id="ARBA00004141"/>
    </source>
</evidence>
<evidence type="ECO:0000256" key="12">
    <source>
        <dbReference type="SAM" id="SignalP"/>
    </source>
</evidence>
<feature type="domain" description="Neurotransmitter-gated ion-channel ligand-binding" evidence="13">
    <location>
        <begin position="34"/>
        <end position="232"/>
    </location>
</feature>
<dbReference type="Pfam" id="PF02932">
    <property type="entry name" value="Neur_chan_memb"/>
    <property type="match status" value="1"/>
</dbReference>
<proteinExistence type="predicted"/>
<evidence type="ECO:0000256" key="2">
    <source>
        <dbReference type="ARBA" id="ARBA00004236"/>
    </source>
</evidence>
<dbReference type="InterPro" id="IPR038050">
    <property type="entry name" value="Neuro_actylchol_rec"/>
</dbReference>
<evidence type="ECO:0000256" key="8">
    <source>
        <dbReference type="ARBA" id="ARBA00023065"/>
    </source>
</evidence>
<sequence>MNKLATLLLLLFLCHHGIVCNVNSAAMPQPSVDELWKSLLFNYSRLERPTFRGDPVTVEVSMYILDIPKVNIKTMSFEMDFYFRMRWHDDRLRCELFADLEYIDVPYKKEIWVPDLFFVNAQEVHNPNSNFLLRLYKDGRVLYSTRYVIRARSIMDFKNFPTDENMIRLDIESYAYTSDKMMIKWQSKQSLGLNSERITDFIIKNLTTRESVIHLSTGSYSRVYAQITLKRRGQLYIISAYLPLIVVVLMSWLSFWINPKLIILRLGLLVTLLLLAALCVLGFDTELPKLAYATSLSNWISLHFVFLSSALVEFMLIHMIWGRRSIQYLQEHEIEDKVEGETESTCQKFRNCLCGTSSRLDLASRVLFPGFYILFNIIYWVA</sequence>
<dbReference type="InterPro" id="IPR036719">
    <property type="entry name" value="Neuro-gated_channel_TM_sf"/>
</dbReference>
<accession>A0ABM1B9Y3</accession>
<dbReference type="SUPFAM" id="SSF63712">
    <property type="entry name" value="Nicotinic receptor ligand binding domain-like"/>
    <property type="match status" value="1"/>
</dbReference>
<comment type="subcellular location">
    <subcellularLocation>
        <location evidence="2">Cell membrane</location>
    </subcellularLocation>
    <subcellularLocation>
        <location evidence="1">Membrane</location>
        <topology evidence="1">Multi-pass membrane protein</topology>
    </subcellularLocation>
</comment>
<dbReference type="InterPro" id="IPR006201">
    <property type="entry name" value="Neur_channel"/>
</dbReference>
<evidence type="ECO:0000259" key="14">
    <source>
        <dbReference type="Pfam" id="PF02932"/>
    </source>
</evidence>
<feature type="transmembrane region" description="Helical" evidence="11">
    <location>
        <begin position="262"/>
        <end position="283"/>
    </location>
</feature>
<keyword evidence="7 11" id="KW-1133">Transmembrane helix</keyword>
<feature type="domain" description="Neurotransmitter-gated ion-channel transmembrane" evidence="14">
    <location>
        <begin position="241"/>
        <end position="325"/>
    </location>
</feature>
<feature type="signal peptide" evidence="12">
    <location>
        <begin position="1"/>
        <end position="20"/>
    </location>
</feature>
<keyword evidence="3" id="KW-0813">Transport</keyword>
<evidence type="ECO:0000256" key="10">
    <source>
        <dbReference type="ARBA" id="ARBA00023303"/>
    </source>
</evidence>
<name>A0ABM1B9Y3_LIMPO</name>
<dbReference type="InterPro" id="IPR006202">
    <property type="entry name" value="Neur_chan_lig-bd"/>
</dbReference>
<reference evidence="16" key="1">
    <citation type="submission" date="2025-08" db="UniProtKB">
        <authorList>
            <consortium name="RefSeq"/>
        </authorList>
    </citation>
    <scope>IDENTIFICATION</scope>
    <source>
        <tissue evidence="16">Muscle</tissue>
    </source>
</reference>
<dbReference type="RefSeq" id="XP_013777788.2">
    <property type="nucleotide sequence ID" value="XM_013922334.2"/>
</dbReference>
<organism evidence="15 16">
    <name type="scientific">Limulus polyphemus</name>
    <name type="common">Atlantic horseshoe crab</name>
    <dbReference type="NCBI Taxonomy" id="6850"/>
    <lineage>
        <taxon>Eukaryota</taxon>
        <taxon>Metazoa</taxon>
        <taxon>Ecdysozoa</taxon>
        <taxon>Arthropoda</taxon>
        <taxon>Chelicerata</taxon>
        <taxon>Merostomata</taxon>
        <taxon>Xiphosura</taxon>
        <taxon>Limulidae</taxon>
        <taxon>Limulus</taxon>
    </lineage>
</organism>
<keyword evidence="9 11" id="KW-0472">Membrane</keyword>
<keyword evidence="15" id="KW-1185">Reference proteome</keyword>
<gene>
    <name evidence="16" type="primary">LOC106462407</name>
</gene>
<dbReference type="PRINTS" id="PR00252">
    <property type="entry name" value="NRIONCHANNEL"/>
</dbReference>
<dbReference type="SUPFAM" id="SSF90112">
    <property type="entry name" value="Neurotransmitter-gated ion-channel transmembrane pore"/>
    <property type="match status" value="1"/>
</dbReference>
<feature type="transmembrane region" description="Helical" evidence="11">
    <location>
        <begin position="235"/>
        <end position="255"/>
    </location>
</feature>
<evidence type="ECO:0000256" key="11">
    <source>
        <dbReference type="SAM" id="Phobius"/>
    </source>
</evidence>
<dbReference type="InterPro" id="IPR006029">
    <property type="entry name" value="Neurotrans-gated_channel_TM"/>
</dbReference>
<keyword evidence="8" id="KW-0406">Ion transport</keyword>
<feature type="chain" id="PRO_5045311797" evidence="12">
    <location>
        <begin position="21"/>
        <end position="382"/>
    </location>
</feature>
<dbReference type="Gene3D" id="2.70.170.10">
    <property type="entry name" value="Neurotransmitter-gated ion-channel ligand-binding domain"/>
    <property type="match status" value="1"/>
</dbReference>
<feature type="transmembrane region" description="Helical" evidence="11">
    <location>
        <begin position="303"/>
        <end position="321"/>
    </location>
</feature>
<evidence type="ECO:0000256" key="7">
    <source>
        <dbReference type="ARBA" id="ARBA00022989"/>
    </source>
</evidence>
<dbReference type="Proteomes" id="UP000694941">
    <property type="component" value="Unplaced"/>
</dbReference>
<evidence type="ECO:0000313" key="15">
    <source>
        <dbReference type="Proteomes" id="UP000694941"/>
    </source>
</evidence>
<dbReference type="GeneID" id="106462407"/>
<dbReference type="PANTHER" id="PTHR18945">
    <property type="entry name" value="NEUROTRANSMITTER GATED ION CHANNEL"/>
    <property type="match status" value="1"/>
</dbReference>
<dbReference type="Pfam" id="PF02931">
    <property type="entry name" value="Neur_chan_LBD"/>
    <property type="match status" value="1"/>
</dbReference>
<feature type="transmembrane region" description="Helical" evidence="11">
    <location>
        <begin position="362"/>
        <end position="381"/>
    </location>
</feature>
<evidence type="ECO:0000256" key="5">
    <source>
        <dbReference type="ARBA" id="ARBA00022692"/>
    </source>
</evidence>
<dbReference type="InterPro" id="IPR006028">
    <property type="entry name" value="GABAA/Glycine_rcpt"/>
</dbReference>
<evidence type="ECO:0000313" key="16">
    <source>
        <dbReference type="RefSeq" id="XP_013777788.2"/>
    </source>
</evidence>
<keyword evidence="4" id="KW-1003">Cell membrane</keyword>
<evidence type="ECO:0000259" key="13">
    <source>
        <dbReference type="Pfam" id="PF02931"/>
    </source>
</evidence>
<evidence type="ECO:0000256" key="4">
    <source>
        <dbReference type="ARBA" id="ARBA00022475"/>
    </source>
</evidence>
<keyword evidence="6 12" id="KW-0732">Signal</keyword>